<gene>
    <name evidence="4" type="primary">asl</name>
</gene>
<feature type="region of interest" description="Disordered" evidence="2">
    <location>
        <begin position="1"/>
        <end position="102"/>
    </location>
</feature>
<feature type="compositionally biased region" description="Acidic residues" evidence="2">
    <location>
        <begin position="47"/>
        <end position="57"/>
    </location>
</feature>
<evidence type="ECO:0000256" key="1">
    <source>
        <dbReference type="SAM" id="Coils"/>
    </source>
</evidence>
<accession>A0ABM3C8T2</accession>
<dbReference type="Proteomes" id="UP001652661">
    <property type="component" value="Chromosome 3R"/>
</dbReference>
<feature type="region of interest" description="Disordered" evidence="2">
    <location>
        <begin position="625"/>
        <end position="649"/>
    </location>
</feature>
<feature type="coiled-coil region" evidence="1">
    <location>
        <begin position="774"/>
        <end position="808"/>
    </location>
</feature>
<evidence type="ECO:0000313" key="3">
    <source>
        <dbReference type="Proteomes" id="UP001652661"/>
    </source>
</evidence>
<protein>
    <submittedName>
        <fullName evidence="4">Myosin-9</fullName>
    </submittedName>
</protein>
<organism evidence="3 4">
    <name type="scientific">Drosophila kikkawai</name>
    <name type="common">Fruit fly</name>
    <dbReference type="NCBI Taxonomy" id="30033"/>
    <lineage>
        <taxon>Eukaryota</taxon>
        <taxon>Metazoa</taxon>
        <taxon>Ecdysozoa</taxon>
        <taxon>Arthropoda</taxon>
        <taxon>Hexapoda</taxon>
        <taxon>Insecta</taxon>
        <taxon>Pterygota</taxon>
        <taxon>Neoptera</taxon>
        <taxon>Endopterygota</taxon>
        <taxon>Diptera</taxon>
        <taxon>Brachycera</taxon>
        <taxon>Muscomorpha</taxon>
        <taxon>Ephydroidea</taxon>
        <taxon>Drosophilidae</taxon>
        <taxon>Drosophila</taxon>
        <taxon>Sophophora</taxon>
    </lineage>
</organism>
<proteinExistence type="predicted"/>
<feature type="compositionally biased region" description="Basic and acidic residues" evidence="2">
    <location>
        <begin position="969"/>
        <end position="984"/>
    </location>
</feature>
<keyword evidence="3" id="KW-1185">Reference proteome</keyword>
<feature type="compositionally biased region" description="Polar residues" evidence="2">
    <location>
        <begin position="733"/>
        <end position="750"/>
    </location>
</feature>
<feature type="compositionally biased region" description="Basic and acidic residues" evidence="2">
    <location>
        <begin position="31"/>
        <end position="42"/>
    </location>
</feature>
<dbReference type="RefSeq" id="XP_041633539.1">
    <property type="nucleotide sequence ID" value="XM_041777605.2"/>
</dbReference>
<feature type="region of interest" description="Disordered" evidence="2">
    <location>
        <begin position="969"/>
        <end position="1017"/>
    </location>
</feature>
<sequence length="1017" mass="118978">MNTPGMSLFQGADTLNVNSTLDRQEEEEALQDQKRRDEELGHLLENAFDDLDDEENTIDSTTNSHSELPPPRQPLAALNNYSPHSHAPVLQKNQQQQQQHHANEMHRMKMMVESKTKELENVNQMATSAHKQLDEFQKRLTIMKAELDRALREKQNTHELLVETKERCSNQESGLEKLRAEKKQLEEDNTRLVGQLEITRTMLSDVQCKYDMVQRETHKREERNAELRVRQMEDAHRAQCELLQQQLSQLTDQLDRKKMDLEQMHSRYNALQSGHETMLADKAAKINELNQALDVAQMRCKQVNSRADLEAEVQRQQRCIAEQKARIVELEQTIAVLNERVTGTTAELDLMDTLLQQHHADESPTGRLSQVGGSRLIGSTPLNPVDRVNHIKQELYRALGNLKSKREEVRRLEKQLEERNQELRLHREQENKSLVQLATLKEEKMRLDNKVKVMQQELEEQQHRSQQDSRVQSQLDDLMMERDSLKKECQQVDEQLKTMERDMDQLKQQCESLQRNNEELTTDNMQLRARPIADDVRLELERHKILLKDAQSEVERLKKLYTDIATDKESLDYELRKLREVDTLKELQEHRQKLATAQRNLQLAELKSQELSKLLETAKLGHERDIQALRQKSERDKREEAANKENSGNCSKCLESLAEITKAEIRMLKLQNVNSMQAKELKELEQEVEQAKALQSEMQAKVEQSVKQEGLINDLKEKVKQFEAYIAQQEECLQQRTHSSPKPASDSPPTSGSPPELTQERIRRIEQRVRDEMAKLFAAELKKFTGRLQQLEERNQCLQREYQAVCTELQQRQTEVDLLKQTILAERENIQELLIAKDDKQKVIMEKCRQELHAKNERIAKIVREFNEHQASIESERQSMKAVMAQWEEQRKSVDQVENHWRQQLESLRTTHEEAMKAAQQRYQSAKRTAHNYKLYAEDKEAHMKREYERIKNEYDLSLAKIEATMNQHLERQSRERLREKENEQPSNSTTSHPSRKSNGNHNGKSKSTGNTKSQAI</sequence>
<feature type="coiled-coil region" evidence="1">
    <location>
        <begin position="845"/>
        <end position="929"/>
    </location>
</feature>
<keyword evidence="1" id="KW-0175">Coiled coil</keyword>
<feature type="coiled-coil region" evidence="1">
    <location>
        <begin position="119"/>
        <end position="347"/>
    </location>
</feature>
<dbReference type="GeneID" id="121503293"/>
<name>A0ABM3C8T2_DROKI</name>
<feature type="coiled-coil region" evidence="1">
    <location>
        <begin position="667"/>
        <end position="732"/>
    </location>
</feature>
<feature type="region of interest" description="Disordered" evidence="2">
    <location>
        <begin position="733"/>
        <end position="759"/>
    </location>
</feature>
<feature type="compositionally biased region" description="Basic and acidic residues" evidence="2">
    <location>
        <begin position="625"/>
        <end position="643"/>
    </location>
</feature>
<evidence type="ECO:0000313" key="4">
    <source>
        <dbReference type="RefSeq" id="XP_041633539.1"/>
    </source>
</evidence>
<feature type="coiled-coil region" evidence="1">
    <location>
        <begin position="392"/>
        <end position="614"/>
    </location>
</feature>
<feature type="compositionally biased region" description="Polar residues" evidence="2">
    <location>
        <begin position="985"/>
        <end position="1017"/>
    </location>
</feature>
<reference evidence="4" key="1">
    <citation type="submission" date="2025-08" db="UniProtKB">
        <authorList>
            <consortium name="RefSeq"/>
        </authorList>
    </citation>
    <scope>IDENTIFICATION</scope>
    <source>
        <strain evidence="4">14028-0561.14</strain>
        <tissue evidence="4">Whole fly</tissue>
    </source>
</reference>
<evidence type="ECO:0000256" key="2">
    <source>
        <dbReference type="SAM" id="MobiDB-lite"/>
    </source>
</evidence>